<evidence type="ECO:0008006" key="3">
    <source>
        <dbReference type="Google" id="ProtNLM"/>
    </source>
</evidence>
<protein>
    <recommendedName>
        <fullName evidence="3">Secreted protein</fullName>
    </recommendedName>
</protein>
<sequence length="99" mass="10466">MYSFLCAFLSSPFIIFLSSPHLSLLSSPPLVFLSSPHLSLLSSPLLSSAGRRAVMPPSPTSCGAASRGAPRTRPLLWPSREAPCWACPTTPPASRSTSP</sequence>
<gene>
    <name evidence="1" type="ORF">VZT92_027872</name>
</gene>
<proteinExistence type="predicted"/>
<evidence type="ECO:0000313" key="1">
    <source>
        <dbReference type="EMBL" id="KAK9514404.1"/>
    </source>
</evidence>
<dbReference type="EMBL" id="JBCEZU010000597">
    <property type="protein sequence ID" value="KAK9514404.1"/>
    <property type="molecule type" value="Genomic_DNA"/>
</dbReference>
<organism evidence="1 2">
    <name type="scientific">Zoarces viviparus</name>
    <name type="common">Viviparous eelpout</name>
    <name type="synonym">Blennius viviparus</name>
    <dbReference type="NCBI Taxonomy" id="48416"/>
    <lineage>
        <taxon>Eukaryota</taxon>
        <taxon>Metazoa</taxon>
        <taxon>Chordata</taxon>
        <taxon>Craniata</taxon>
        <taxon>Vertebrata</taxon>
        <taxon>Euteleostomi</taxon>
        <taxon>Actinopterygii</taxon>
        <taxon>Neopterygii</taxon>
        <taxon>Teleostei</taxon>
        <taxon>Neoteleostei</taxon>
        <taxon>Acanthomorphata</taxon>
        <taxon>Eupercaria</taxon>
        <taxon>Perciformes</taxon>
        <taxon>Cottioidei</taxon>
        <taxon>Zoarcales</taxon>
        <taxon>Zoarcidae</taxon>
        <taxon>Zoarcinae</taxon>
        <taxon>Zoarces</taxon>
    </lineage>
</organism>
<reference evidence="1 2" key="1">
    <citation type="journal article" date="2024" name="Genome Biol. Evol.">
        <title>Chromosome-level genome assembly of the viviparous eelpout Zoarces viviparus.</title>
        <authorList>
            <person name="Fuhrmann N."/>
            <person name="Brasseur M.V."/>
            <person name="Bakowski C.E."/>
            <person name="Podsiadlowski L."/>
            <person name="Prost S."/>
            <person name="Krehenwinkel H."/>
            <person name="Mayer C."/>
        </authorList>
    </citation>
    <scope>NUCLEOTIDE SEQUENCE [LARGE SCALE GENOMIC DNA]</scope>
    <source>
        <strain evidence="1">NO-MEL_2022_Ind0_liver</strain>
    </source>
</reference>
<evidence type="ECO:0000313" key="2">
    <source>
        <dbReference type="Proteomes" id="UP001488805"/>
    </source>
</evidence>
<dbReference type="AlphaFoldDB" id="A0AAW1DY96"/>
<dbReference type="Proteomes" id="UP001488805">
    <property type="component" value="Unassembled WGS sequence"/>
</dbReference>
<name>A0AAW1DY96_ZOAVI</name>
<keyword evidence="2" id="KW-1185">Reference proteome</keyword>
<accession>A0AAW1DY96</accession>
<comment type="caution">
    <text evidence="1">The sequence shown here is derived from an EMBL/GenBank/DDBJ whole genome shotgun (WGS) entry which is preliminary data.</text>
</comment>